<accession>A0ABU9TRR5</accession>
<keyword evidence="5" id="KW-1185">Reference proteome</keyword>
<dbReference type="RefSeq" id="WP_067982343.1">
    <property type="nucleotide sequence ID" value="NZ_CAXBCE010000001.1"/>
</dbReference>
<dbReference type="InterPro" id="IPR002125">
    <property type="entry name" value="CMP_dCMP_dom"/>
</dbReference>
<name>A0ABU9TRR5_9GAMM</name>
<dbReference type="CDD" id="cd01285">
    <property type="entry name" value="nucleoside_deaminase"/>
    <property type="match status" value="1"/>
</dbReference>
<keyword evidence="1" id="KW-0479">Metal-binding</keyword>
<evidence type="ECO:0000256" key="1">
    <source>
        <dbReference type="ARBA" id="ARBA00022723"/>
    </source>
</evidence>
<organism evidence="4 5">
    <name type="scientific">Neptuniibacter pectenicola</name>
    <dbReference type="NCBI Taxonomy" id="1806669"/>
    <lineage>
        <taxon>Bacteria</taxon>
        <taxon>Pseudomonadati</taxon>
        <taxon>Pseudomonadota</taxon>
        <taxon>Gammaproteobacteria</taxon>
        <taxon>Oceanospirillales</taxon>
        <taxon>Oceanospirillaceae</taxon>
        <taxon>Neptuniibacter</taxon>
    </lineage>
</organism>
<dbReference type="PROSITE" id="PS51747">
    <property type="entry name" value="CYT_DCMP_DEAMINASES_2"/>
    <property type="match status" value="1"/>
</dbReference>
<dbReference type="PROSITE" id="PS00903">
    <property type="entry name" value="CYT_DCMP_DEAMINASES_1"/>
    <property type="match status" value="1"/>
</dbReference>
<reference evidence="4 5" key="1">
    <citation type="submission" date="2024-03" db="EMBL/GenBank/DDBJ databases">
        <title>Community enrichment and isolation of bacterial strains for fucoidan degradation.</title>
        <authorList>
            <person name="Sichert A."/>
        </authorList>
    </citation>
    <scope>NUCLEOTIDE SEQUENCE [LARGE SCALE GENOMIC DNA]</scope>
    <source>
        <strain evidence="4 5">AS76</strain>
    </source>
</reference>
<dbReference type="Pfam" id="PF00383">
    <property type="entry name" value="dCMP_cyt_deam_1"/>
    <property type="match status" value="1"/>
</dbReference>
<evidence type="ECO:0000313" key="4">
    <source>
        <dbReference type="EMBL" id="MEM5536423.1"/>
    </source>
</evidence>
<keyword evidence="4" id="KW-0378">Hydrolase</keyword>
<evidence type="ECO:0000256" key="2">
    <source>
        <dbReference type="ARBA" id="ARBA00022833"/>
    </source>
</evidence>
<sequence length="188" mass="21102">MTSDCSSIDDLRVRLAIYASEYRLGEFRWLYRCCELALRALEQGNYGVGAVLVDRDSNLLVEAGNQVFSEGFDSSAHAEMRVIDQFERMYPNYPDRKGLQLITSLEPCPMCCGRILAAGIGQIIYLSQDKSGGMMSHCDNLPAAWVNLSQLIVIKHFHKQHELSDLAQDIAAAQMGVLREKLMLIIRS</sequence>
<comment type="caution">
    <text evidence="4">The sequence shown here is derived from an EMBL/GenBank/DDBJ whole genome shotgun (WGS) entry which is preliminary data.</text>
</comment>
<dbReference type="PANTHER" id="PTHR11079">
    <property type="entry name" value="CYTOSINE DEAMINASE FAMILY MEMBER"/>
    <property type="match status" value="1"/>
</dbReference>
<dbReference type="InterPro" id="IPR016193">
    <property type="entry name" value="Cytidine_deaminase-like"/>
</dbReference>
<dbReference type="PANTHER" id="PTHR11079:SF162">
    <property type="entry name" value="RIBOFLAVIN BIOSYNTHESIS PROTEIN PYRD, CHLOROPLASTIC"/>
    <property type="match status" value="1"/>
</dbReference>
<gene>
    <name evidence="4" type="ORF">WNY58_08475</name>
</gene>
<dbReference type="Gene3D" id="3.40.140.10">
    <property type="entry name" value="Cytidine Deaminase, domain 2"/>
    <property type="match status" value="1"/>
</dbReference>
<keyword evidence="2" id="KW-0862">Zinc</keyword>
<dbReference type="EMBL" id="JBBMRA010000006">
    <property type="protein sequence ID" value="MEM5536423.1"/>
    <property type="molecule type" value="Genomic_DNA"/>
</dbReference>
<evidence type="ECO:0000313" key="5">
    <source>
        <dbReference type="Proteomes" id="UP001449225"/>
    </source>
</evidence>
<dbReference type="Proteomes" id="UP001449225">
    <property type="component" value="Unassembled WGS sequence"/>
</dbReference>
<dbReference type="SUPFAM" id="SSF53927">
    <property type="entry name" value="Cytidine deaminase-like"/>
    <property type="match status" value="1"/>
</dbReference>
<protein>
    <submittedName>
        <fullName evidence="4">Nucleoside deaminase</fullName>
        <ecNumber evidence="4">3.5.4.33</ecNumber>
    </submittedName>
</protein>
<dbReference type="GO" id="GO:0052717">
    <property type="term" value="F:tRNA-specific adenosine-34 deaminase activity"/>
    <property type="evidence" value="ECO:0007669"/>
    <property type="project" value="UniProtKB-EC"/>
</dbReference>
<evidence type="ECO:0000259" key="3">
    <source>
        <dbReference type="PROSITE" id="PS51747"/>
    </source>
</evidence>
<dbReference type="InterPro" id="IPR016192">
    <property type="entry name" value="APOBEC/CMP_deaminase_Zn-bd"/>
</dbReference>
<proteinExistence type="predicted"/>
<dbReference type="EC" id="3.5.4.33" evidence="4"/>
<feature type="domain" description="CMP/dCMP-type deaminase" evidence="3">
    <location>
        <begin position="24"/>
        <end position="148"/>
    </location>
</feature>